<feature type="compositionally biased region" description="Low complexity" evidence="10">
    <location>
        <begin position="1156"/>
        <end position="1182"/>
    </location>
</feature>
<dbReference type="Pfam" id="PF00096">
    <property type="entry name" value="zf-C2H2"/>
    <property type="match status" value="2"/>
</dbReference>
<evidence type="ECO:0000256" key="3">
    <source>
        <dbReference type="ARBA" id="ARBA00022692"/>
    </source>
</evidence>
<dbReference type="PROSITE" id="PS50157">
    <property type="entry name" value="ZINC_FINGER_C2H2_2"/>
    <property type="match status" value="2"/>
</dbReference>
<dbReference type="InterPro" id="IPR036259">
    <property type="entry name" value="MFS_trans_sf"/>
</dbReference>
<feature type="compositionally biased region" description="Polar residues" evidence="10">
    <location>
        <begin position="701"/>
        <end position="710"/>
    </location>
</feature>
<dbReference type="InterPro" id="IPR036236">
    <property type="entry name" value="Znf_C2H2_sf"/>
</dbReference>
<feature type="transmembrane region" description="Helical" evidence="11">
    <location>
        <begin position="839"/>
        <end position="858"/>
    </location>
</feature>
<keyword evidence="2" id="KW-0813">Transport</keyword>
<dbReference type="GO" id="GO:0016020">
    <property type="term" value="C:membrane"/>
    <property type="evidence" value="ECO:0007669"/>
    <property type="project" value="UniProtKB-SubCell"/>
</dbReference>
<dbReference type="FunFam" id="3.30.160.60:FF:000446">
    <property type="entry name" value="Zinc finger protein"/>
    <property type="match status" value="1"/>
</dbReference>
<keyword evidence="3 11" id="KW-0812">Transmembrane</keyword>
<feature type="transmembrane region" description="Helical" evidence="11">
    <location>
        <begin position="805"/>
        <end position="827"/>
    </location>
</feature>
<feature type="region of interest" description="Disordered" evidence="10">
    <location>
        <begin position="54"/>
        <end position="104"/>
    </location>
</feature>
<dbReference type="GO" id="GO:0022857">
    <property type="term" value="F:transmembrane transporter activity"/>
    <property type="evidence" value="ECO:0007669"/>
    <property type="project" value="InterPro"/>
</dbReference>
<dbReference type="FunFam" id="3.30.160.60:FF:000065">
    <property type="entry name" value="B-cell CLL/lymphoma 6, member B"/>
    <property type="match status" value="1"/>
</dbReference>
<keyword evidence="5 9" id="KW-0863">Zinc-finger</keyword>
<evidence type="ECO:0000313" key="13">
    <source>
        <dbReference type="EMBL" id="KAF8760858.1"/>
    </source>
</evidence>
<evidence type="ECO:0000256" key="11">
    <source>
        <dbReference type="SAM" id="Phobius"/>
    </source>
</evidence>
<feature type="compositionally biased region" description="Polar residues" evidence="10">
    <location>
        <begin position="18"/>
        <end position="30"/>
    </location>
</feature>
<dbReference type="InterPro" id="IPR013087">
    <property type="entry name" value="Znf_C2H2_type"/>
</dbReference>
<evidence type="ECO:0000256" key="9">
    <source>
        <dbReference type="PROSITE-ProRule" id="PRU00042"/>
    </source>
</evidence>
<feature type="region of interest" description="Disordered" evidence="10">
    <location>
        <begin position="296"/>
        <end position="320"/>
    </location>
</feature>
<dbReference type="Gene3D" id="1.20.1250.20">
    <property type="entry name" value="MFS general substrate transporter like domains"/>
    <property type="match status" value="2"/>
</dbReference>
<feature type="region of interest" description="Disordered" evidence="10">
    <location>
        <begin position="1130"/>
        <end position="1209"/>
    </location>
</feature>
<feature type="region of interest" description="Disordered" evidence="10">
    <location>
        <begin position="642"/>
        <end position="747"/>
    </location>
</feature>
<evidence type="ECO:0000313" key="14">
    <source>
        <dbReference type="Proteomes" id="UP000614334"/>
    </source>
</evidence>
<feature type="transmembrane region" description="Helical" evidence="11">
    <location>
        <begin position="896"/>
        <end position="918"/>
    </location>
</feature>
<organism evidence="13 14">
    <name type="scientific">Rhizoctonia solani</name>
    <dbReference type="NCBI Taxonomy" id="456999"/>
    <lineage>
        <taxon>Eukaryota</taxon>
        <taxon>Fungi</taxon>
        <taxon>Dikarya</taxon>
        <taxon>Basidiomycota</taxon>
        <taxon>Agaricomycotina</taxon>
        <taxon>Agaricomycetes</taxon>
        <taxon>Cantharellales</taxon>
        <taxon>Ceratobasidiaceae</taxon>
        <taxon>Rhizoctonia</taxon>
    </lineage>
</organism>
<dbReference type="Proteomes" id="UP000614334">
    <property type="component" value="Unassembled WGS sequence"/>
</dbReference>
<dbReference type="PANTHER" id="PTHR23504:SF17">
    <property type="entry name" value="MAJOR FACILITATOR SUPERFAMILY (MFS) PROFILE DOMAIN-CONTAINING PROTEIN"/>
    <property type="match status" value="1"/>
</dbReference>
<keyword evidence="6" id="KW-0862">Zinc</keyword>
<keyword evidence="8 11" id="KW-0472">Membrane</keyword>
<comment type="caution">
    <text evidence="13">The sequence shown here is derived from an EMBL/GenBank/DDBJ whole genome shotgun (WGS) entry which is preliminary data.</text>
</comment>
<evidence type="ECO:0000256" key="8">
    <source>
        <dbReference type="ARBA" id="ARBA00023136"/>
    </source>
</evidence>
<proteinExistence type="predicted"/>
<dbReference type="PROSITE" id="PS00028">
    <property type="entry name" value="ZINC_FINGER_C2H2_1"/>
    <property type="match status" value="2"/>
</dbReference>
<dbReference type="SUPFAM" id="SSF57667">
    <property type="entry name" value="beta-beta-alpha zinc fingers"/>
    <property type="match status" value="1"/>
</dbReference>
<feature type="domain" description="C2H2-type" evidence="12">
    <location>
        <begin position="444"/>
        <end position="471"/>
    </location>
</feature>
<reference evidence="13" key="1">
    <citation type="submission" date="2020-09" db="EMBL/GenBank/DDBJ databases">
        <title>Comparative genome analyses of four rice-infecting Rhizoctonia solani isolates reveal extensive enrichment of homogalacturonan modification genes.</title>
        <authorList>
            <person name="Lee D.-Y."/>
            <person name="Jeon J."/>
            <person name="Kim K.-T."/>
            <person name="Cheong K."/>
            <person name="Song H."/>
            <person name="Choi G."/>
            <person name="Ko J."/>
            <person name="Opiyo S.O."/>
            <person name="Zuo S."/>
            <person name="Madhav S."/>
            <person name="Lee Y.-H."/>
            <person name="Wang G.-L."/>
        </authorList>
    </citation>
    <scope>NUCLEOTIDE SEQUENCE</scope>
    <source>
        <strain evidence="13">AG1-IA B2</strain>
    </source>
</reference>
<feature type="transmembrane region" description="Helical" evidence="11">
    <location>
        <begin position="942"/>
        <end position="965"/>
    </location>
</feature>
<dbReference type="InterPro" id="IPR011701">
    <property type="entry name" value="MFS"/>
</dbReference>
<feature type="transmembrane region" description="Helical" evidence="11">
    <location>
        <begin position="1437"/>
        <end position="1458"/>
    </location>
</feature>
<feature type="region of interest" description="Disordered" evidence="10">
    <location>
        <begin position="1027"/>
        <end position="1055"/>
    </location>
</feature>
<dbReference type="Gene3D" id="3.30.160.60">
    <property type="entry name" value="Classic Zinc Finger"/>
    <property type="match status" value="2"/>
</dbReference>
<feature type="compositionally biased region" description="Polar residues" evidence="10">
    <location>
        <begin position="656"/>
        <end position="680"/>
    </location>
</feature>
<accession>A0A8H7INP1</accession>
<name>A0A8H7INP1_9AGAM</name>
<dbReference type="PANTHER" id="PTHR23504">
    <property type="entry name" value="MAJOR FACILITATOR SUPERFAMILY DOMAIN-CONTAINING PROTEIN 10"/>
    <property type="match status" value="1"/>
</dbReference>
<evidence type="ECO:0000256" key="2">
    <source>
        <dbReference type="ARBA" id="ARBA00022448"/>
    </source>
</evidence>
<feature type="region of interest" description="Disordered" evidence="10">
    <location>
        <begin position="11"/>
        <end position="33"/>
    </location>
</feature>
<evidence type="ECO:0000256" key="10">
    <source>
        <dbReference type="SAM" id="MobiDB-lite"/>
    </source>
</evidence>
<protein>
    <submittedName>
        <fullName evidence="13">Major Facilitator</fullName>
    </submittedName>
</protein>
<evidence type="ECO:0000256" key="5">
    <source>
        <dbReference type="ARBA" id="ARBA00022771"/>
    </source>
</evidence>
<evidence type="ECO:0000256" key="6">
    <source>
        <dbReference type="ARBA" id="ARBA00022833"/>
    </source>
</evidence>
<comment type="subcellular location">
    <subcellularLocation>
        <location evidence="1">Membrane</location>
        <topology evidence="1">Multi-pass membrane protein</topology>
    </subcellularLocation>
</comment>
<feature type="compositionally biased region" description="Basic and acidic residues" evidence="10">
    <location>
        <begin position="987"/>
        <end position="996"/>
    </location>
</feature>
<dbReference type="EMBL" id="JACYCF010000001">
    <property type="protein sequence ID" value="KAF8760858.1"/>
    <property type="molecule type" value="Genomic_DNA"/>
</dbReference>
<feature type="transmembrane region" description="Helical" evidence="11">
    <location>
        <begin position="1330"/>
        <end position="1350"/>
    </location>
</feature>
<keyword evidence="7 11" id="KW-1133">Transmembrane helix</keyword>
<feature type="transmembrane region" description="Helical" evidence="11">
    <location>
        <begin position="1362"/>
        <end position="1383"/>
    </location>
</feature>
<dbReference type="SUPFAM" id="SSF103473">
    <property type="entry name" value="MFS general substrate transporter"/>
    <property type="match status" value="2"/>
</dbReference>
<feature type="region of interest" description="Disordered" evidence="10">
    <location>
        <begin position="975"/>
        <end position="1004"/>
    </location>
</feature>
<feature type="compositionally biased region" description="Low complexity" evidence="10">
    <location>
        <begin position="1196"/>
        <end position="1209"/>
    </location>
</feature>
<keyword evidence="4" id="KW-0479">Metal-binding</keyword>
<dbReference type="Pfam" id="PF07690">
    <property type="entry name" value="MFS_1"/>
    <property type="match status" value="1"/>
</dbReference>
<evidence type="ECO:0000259" key="12">
    <source>
        <dbReference type="PROSITE" id="PS50157"/>
    </source>
</evidence>
<feature type="compositionally biased region" description="Acidic residues" evidence="10">
    <location>
        <begin position="1130"/>
        <end position="1139"/>
    </location>
</feature>
<feature type="region of interest" description="Disordered" evidence="10">
    <location>
        <begin position="399"/>
        <end position="442"/>
    </location>
</feature>
<evidence type="ECO:0000256" key="7">
    <source>
        <dbReference type="ARBA" id="ARBA00022989"/>
    </source>
</evidence>
<feature type="region of interest" description="Disordered" evidence="10">
    <location>
        <begin position="491"/>
        <end position="533"/>
    </location>
</feature>
<sequence length="1497" mass="162469">MVSVGVRFLRHYAPPTPSGHSASDSRSRWCSASELPPPALDISELGQLRYLDGDTAQSPTLSEHPRGQPEATNPSPVTLYHPRPHSHSFSHFDSTHHSYPMHHGHSKFDPHDHPFTRMNRTPDPQPTALQPLTTSTYPPSLAYWADRTASRSESMYAPDPTLEASQDSSNGYQYAYSVKCFRKTTPIAIVPPLTRGNYTAISEERCINTTPAYPLFNPSANVDCFSPRRDGNIGPADEHSLGDIKLQPSSPHQAQLDLVCRPPLPALYGSYSREAQFQPTPRDDDQAISREYEQYGRGYDPSEGHVYHQQTPGTYTRDLPHSYGSDSNAFDRRTSISFDRPISRTGVLDHSAPGTYSYPEAGTLNLTDSARFHRPISRSFSHSNLSPVSSPLARRTSLDVFDPLPTPSTTSSLVDRRDNTRPSRRFAPFMPGEMSQVGGGSKEHRCDVCNRRFNRPSTLVTHMNTHTGEKPHICPIPNCGSRFSVSSNLKRHVKNHKSPGSQPRGRKKRNVARKEDAPKPQSRALQERKNVQPLCPESLRGMRNFKVLSSRPPYKMPKEVATLCAPLPAVRPHGCPGDENYEERDSFFYAQEADQPTPYHPLMIMTSESACVQTEVNVHSAVRRAFNRVFSSAYYVITRGSNMANTTPRPTHITLPENSFGESALESSSAEPTPADSASSLPHHRVAALQVDQPKPPRTFSRGNSIFGRSSSRRQDDDAAGLLLPNTWGPDGHDGDKPPPIPSALNPSSDATPLPVLSVIVLSIALLGEFLSANVSTPFIINMVKAFFEDNKDKSENSQELDAEAGYWAGILVSVFFITQFLTSLPWATVADKHGRRAVLFISLLGNALTCTMFGLSTNLPQAIVIRLAQGVFNGAVGVARGTVAGITDSSNEGRAYSILGFSWGLGGVAGAIIGGSLESPAIKWPTFFAEGRFPLLVSYPYLLPCFTASCITGLGAFLCLFLGWDGGPRTGLIRLPDDGEDDKPADEEAHTHSHIEGLSPAGPLQGVARKVSRRFSGYFARRVRENSRNGSPVPLASPSNGDGRSPSIGVGTGSAYGYRSRMNSVAAIVRRRRASMASTARARAGDGNQDENIGLAQRLLMANEHNVTNMTDLWVAAAITADNEQVFEDWDSDGAGSDDDARPRISADASPSHLSPGERQPSSSRRPSSSQRSYTRSPSRPGTFASSHMGTSLGARMSSVPARRASSVSSRPAIFANTGLDDHGYAYATSIPMDQASISVATEAGTLAPIMEGRTASSASEPTEQADSTITPLVIVEERPSSAISQLPLVIIFQYGLLALHGTTHDQIFLSYLVSPYKTGGLGLNPGHFAQLAVALMCLAQIVFQFYLYPNIGPPLGRFSHLAMFRIGNALYIPAYLTVVLYRHFASPVSGGSLPIMILLSISTAIRYCGNTFAYTSVAVLLNYMSPPHVVSLSNGMAQSVVSLARFIGPVLGGYLWSLSVQDNPNEYGFGSTCAPQFAHSASFTALPSGNKLDGR</sequence>
<feature type="compositionally biased region" description="Basic and acidic residues" evidence="10">
    <location>
        <begin position="296"/>
        <end position="306"/>
    </location>
</feature>
<feature type="domain" description="C2H2-type" evidence="12">
    <location>
        <begin position="472"/>
        <end position="501"/>
    </location>
</feature>
<evidence type="ECO:0000256" key="4">
    <source>
        <dbReference type="ARBA" id="ARBA00022723"/>
    </source>
</evidence>
<dbReference type="GO" id="GO:0008270">
    <property type="term" value="F:zinc ion binding"/>
    <property type="evidence" value="ECO:0007669"/>
    <property type="project" value="UniProtKB-KW"/>
</dbReference>
<feature type="transmembrane region" description="Helical" evidence="11">
    <location>
        <begin position="1395"/>
        <end position="1417"/>
    </location>
</feature>
<dbReference type="SMART" id="SM00355">
    <property type="entry name" value="ZnF_C2H2"/>
    <property type="match status" value="2"/>
</dbReference>
<gene>
    <name evidence="13" type="ORF">RHS01_00701</name>
</gene>
<evidence type="ECO:0000256" key="1">
    <source>
        <dbReference type="ARBA" id="ARBA00004141"/>
    </source>
</evidence>